<proteinExistence type="predicted"/>
<dbReference type="KEGG" id="nav:JQS30_11450"/>
<evidence type="ECO:0000313" key="3">
    <source>
        <dbReference type="Proteomes" id="UP000662939"/>
    </source>
</evidence>
<organism evidence="2 3">
    <name type="scientific">Natronoglycomyces albus</name>
    <dbReference type="NCBI Taxonomy" id="2811108"/>
    <lineage>
        <taxon>Bacteria</taxon>
        <taxon>Bacillati</taxon>
        <taxon>Actinomycetota</taxon>
        <taxon>Actinomycetes</taxon>
        <taxon>Glycomycetales</taxon>
        <taxon>Glycomycetaceae</taxon>
        <taxon>Natronoglycomyces</taxon>
    </lineage>
</organism>
<dbReference type="EMBL" id="CP070496">
    <property type="protein sequence ID" value="QSB04406.1"/>
    <property type="molecule type" value="Genomic_DNA"/>
</dbReference>
<protein>
    <submittedName>
        <fullName evidence="2">Antibiotic biosynthesis monooxygenase</fullName>
    </submittedName>
</protein>
<keyword evidence="2" id="KW-0503">Monooxygenase</keyword>
<dbReference type="Proteomes" id="UP000662939">
    <property type="component" value="Chromosome"/>
</dbReference>
<evidence type="ECO:0000313" key="2">
    <source>
        <dbReference type="EMBL" id="QSB04406.1"/>
    </source>
</evidence>
<dbReference type="InterPro" id="IPR011008">
    <property type="entry name" value="Dimeric_a/b-barrel"/>
</dbReference>
<dbReference type="SUPFAM" id="SSF54909">
    <property type="entry name" value="Dimeric alpha+beta barrel"/>
    <property type="match status" value="1"/>
</dbReference>
<keyword evidence="2" id="KW-0560">Oxidoreductase</keyword>
<evidence type="ECO:0000256" key="1">
    <source>
        <dbReference type="SAM" id="MobiDB-lite"/>
    </source>
</evidence>
<feature type="region of interest" description="Disordered" evidence="1">
    <location>
        <begin position="96"/>
        <end position="119"/>
    </location>
</feature>
<dbReference type="GO" id="GO:0004497">
    <property type="term" value="F:monooxygenase activity"/>
    <property type="evidence" value="ECO:0007669"/>
    <property type="project" value="UniProtKB-KW"/>
</dbReference>
<name>A0A895XPF6_9ACTN</name>
<dbReference type="AlphaFoldDB" id="A0A895XPF6"/>
<accession>A0A895XPF6</accession>
<keyword evidence="3" id="KW-1185">Reference proteome</keyword>
<gene>
    <name evidence="2" type="ORF">JQS30_11450</name>
</gene>
<dbReference type="RefSeq" id="WP_213170403.1">
    <property type="nucleotide sequence ID" value="NZ_CP070496.1"/>
</dbReference>
<sequence length="119" mass="12677">MLVVNRFRLRGEDTDGGAGDDPQQFLHEATTALEALGACAGFRTGRIARAVDEPETWLMLTTWDNVGSYRRALSNFGVKMCTPFLGRAEPEASGFEVLASSDGPGGPRLLDSDLAGEGS</sequence>
<reference evidence="2" key="1">
    <citation type="submission" date="2021-02" db="EMBL/GenBank/DDBJ databases">
        <title>Natronoglycomyces albus gen. nov., sp. nov, a haloalkaliphilic actinobacterium from a soda solonchak soil.</title>
        <authorList>
            <person name="Sorokin D.Y."/>
            <person name="Khijniak T.V."/>
            <person name="Zakharycheva A.P."/>
            <person name="Boueva O.V."/>
            <person name="Ariskina E.V."/>
            <person name="Hahnke R.L."/>
            <person name="Bunk B."/>
            <person name="Sproer C."/>
            <person name="Schumann P."/>
            <person name="Evtushenko L.I."/>
            <person name="Kublanov I.V."/>
        </authorList>
    </citation>
    <scope>NUCLEOTIDE SEQUENCE</scope>
    <source>
        <strain evidence="2">DSM 106290</strain>
    </source>
</reference>
<dbReference type="Gene3D" id="3.30.70.100">
    <property type="match status" value="1"/>
</dbReference>